<dbReference type="GO" id="GO:0004789">
    <property type="term" value="F:thiamine-phosphate diphosphorylase activity"/>
    <property type="evidence" value="ECO:0007669"/>
    <property type="project" value="UniProtKB-UniRule"/>
</dbReference>
<dbReference type="InterPro" id="IPR022998">
    <property type="entry name" value="ThiamineP_synth_TenI"/>
</dbReference>
<feature type="binding site" evidence="9">
    <location>
        <position position="169"/>
    </location>
    <ligand>
        <name>2-[(2R,5Z)-2-carboxy-4-methylthiazol-5(2H)-ylidene]ethyl phosphate</name>
        <dbReference type="ChEBI" id="CHEBI:62899"/>
    </ligand>
</feature>
<evidence type="ECO:0000259" key="12">
    <source>
        <dbReference type="Pfam" id="PF02581"/>
    </source>
</evidence>
<dbReference type="eggNOG" id="COG0352">
    <property type="taxonomic scope" value="Bacteria"/>
</dbReference>
<evidence type="ECO:0000313" key="13">
    <source>
        <dbReference type="EMBL" id="AFT82185.1"/>
    </source>
</evidence>
<dbReference type="UniPathway" id="UPA00060">
    <property type="reaction ID" value="UER00141"/>
</dbReference>
<dbReference type="InterPro" id="IPR034291">
    <property type="entry name" value="TMP_synthase"/>
</dbReference>
<dbReference type="Gene3D" id="3.20.20.70">
    <property type="entry name" value="Aldolase class I"/>
    <property type="match status" value="1"/>
</dbReference>
<dbReference type="STRING" id="1229758.C270_06380"/>
<dbReference type="Pfam" id="PF02581">
    <property type="entry name" value="TMP-TENI"/>
    <property type="match status" value="1"/>
</dbReference>
<keyword evidence="3 9" id="KW-0479">Metal-binding</keyword>
<dbReference type="CDD" id="cd00564">
    <property type="entry name" value="TMP_TenI"/>
    <property type="match status" value="1"/>
</dbReference>
<dbReference type="GO" id="GO:0009229">
    <property type="term" value="P:thiamine diphosphate biosynthetic process"/>
    <property type="evidence" value="ECO:0007669"/>
    <property type="project" value="UniProtKB-UniRule"/>
</dbReference>
<evidence type="ECO:0000256" key="3">
    <source>
        <dbReference type="ARBA" id="ARBA00022723"/>
    </source>
</evidence>
<dbReference type="KEGG" id="lcn:C270_06380"/>
<feature type="domain" description="Thiamine phosphate synthase/TenI" evidence="12">
    <location>
        <begin position="12"/>
        <end position="192"/>
    </location>
</feature>
<evidence type="ECO:0000256" key="7">
    <source>
        <dbReference type="ARBA" id="ARBA00047851"/>
    </source>
</evidence>
<feature type="binding site" evidence="9">
    <location>
        <begin position="189"/>
        <end position="190"/>
    </location>
    <ligand>
        <name>2-[(2R,5Z)-2-carboxy-4-methylthiazol-5(2H)-ylidene]ethyl phosphate</name>
        <dbReference type="ChEBI" id="CHEBI:62899"/>
    </ligand>
</feature>
<comment type="function">
    <text evidence="9">Condenses 4-methyl-5-(beta-hydroxyethyl)thiazole monophosphate (THZ-P) and 2-methyl-4-amino-5-hydroxymethyl pyrimidine pyrophosphate (HMP-PP) to form thiamine monophosphate (TMP).</text>
</comment>
<dbReference type="AlphaFoldDB" id="K0DBE8"/>
<dbReference type="Proteomes" id="UP000006299">
    <property type="component" value="Chromosome"/>
</dbReference>
<dbReference type="PANTHER" id="PTHR20857:SF15">
    <property type="entry name" value="THIAMINE-PHOSPHATE SYNTHASE"/>
    <property type="match status" value="1"/>
</dbReference>
<evidence type="ECO:0000313" key="14">
    <source>
        <dbReference type="Proteomes" id="UP000006299"/>
    </source>
</evidence>
<evidence type="ECO:0000256" key="10">
    <source>
        <dbReference type="RuleBase" id="RU003826"/>
    </source>
</evidence>
<comment type="catalytic activity">
    <reaction evidence="6 9 10">
        <text>4-methyl-5-(2-phosphooxyethyl)-thiazole + 4-amino-2-methyl-5-(diphosphooxymethyl)pyrimidine + H(+) = thiamine phosphate + diphosphate</text>
        <dbReference type="Rhea" id="RHEA:22328"/>
        <dbReference type="ChEBI" id="CHEBI:15378"/>
        <dbReference type="ChEBI" id="CHEBI:33019"/>
        <dbReference type="ChEBI" id="CHEBI:37575"/>
        <dbReference type="ChEBI" id="CHEBI:57841"/>
        <dbReference type="ChEBI" id="CHEBI:58296"/>
        <dbReference type="EC" id="2.5.1.3"/>
    </reaction>
</comment>
<keyword evidence="5 9" id="KW-0784">Thiamine biosynthesis</keyword>
<organism evidence="13 14">
    <name type="scientific">Leuconostoc carnosum (strain JB16)</name>
    <dbReference type="NCBI Taxonomy" id="1229758"/>
    <lineage>
        <taxon>Bacteria</taxon>
        <taxon>Bacillati</taxon>
        <taxon>Bacillota</taxon>
        <taxon>Bacilli</taxon>
        <taxon>Lactobacillales</taxon>
        <taxon>Lactobacillaceae</taxon>
        <taxon>Leuconostoc</taxon>
    </lineage>
</organism>
<evidence type="ECO:0000256" key="4">
    <source>
        <dbReference type="ARBA" id="ARBA00022842"/>
    </source>
</evidence>
<dbReference type="FunFam" id="3.20.20.70:FF:000096">
    <property type="entry name" value="Thiamine-phosphate synthase"/>
    <property type="match status" value="1"/>
</dbReference>
<sequence length="213" mass="23524">MIMTNKNVDYSLYLVTDRYDYSDKAFLQIITQACESGVTLLELREKDVTSKRYFELAKSVKQVTDRFDIPLIIDDRVDICLAVDAAGVHVGDNDLPVYKVRQMIGPNKILGVSVKDMARAIEAKEQGADYFGVGAIYPTKTKVITKHTSIETLKNITEQMNIPVNAIGGIKEDNISSLKNTGIAGVCMVSDIMQAPDVQTKVAHVLGQVKKIL</sequence>
<dbReference type="InterPro" id="IPR013785">
    <property type="entry name" value="Aldolase_TIM"/>
</dbReference>
<accession>K0DBE8</accession>
<evidence type="ECO:0000256" key="8">
    <source>
        <dbReference type="ARBA" id="ARBA00047883"/>
    </source>
</evidence>
<proteinExistence type="inferred from homology"/>
<evidence type="ECO:0000256" key="1">
    <source>
        <dbReference type="ARBA" id="ARBA00005165"/>
    </source>
</evidence>
<dbReference type="SUPFAM" id="SSF51391">
    <property type="entry name" value="Thiamin phosphate synthase"/>
    <property type="match status" value="1"/>
</dbReference>
<dbReference type="EMBL" id="CP003851">
    <property type="protein sequence ID" value="AFT82185.1"/>
    <property type="molecule type" value="Genomic_DNA"/>
</dbReference>
<keyword evidence="2 9" id="KW-0808">Transferase</keyword>
<feature type="binding site" evidence="9">
    <location>
        <position position="113"/>
    </location>
    <ligand>
        <name>4-amino-2-methyl-5-(diphosphooxymethyl)pyrimidine</name>
        <dbReference type="ChEBI" id="CHEBI:57841"/>
    </ligand>
</feature>
<feature type="binding site" evidence="9">
    <location>
        <position position="75"/>
    </location>
    <ligand>
        <name>Mg(2+)</name>
        <dbReference type="ChEBI" id="CHEBI:18420"/>
    </ligand>
</feature>
<feature type="binding site" evidence="9">
    <location>
        <position position="94"/>
    </location>
    <ligand>
        <name>Mg(2+)</name>
        <dbReference type="ChEBI" id="CHEBI:18420"/>
    </ligand>
</feature>
<comment type="cofactor">
    <cofactor evidence="9">
        <name>Mg(2+)</name>
        <dbReference type="ChEBI" id="CHEBI:18420"/>
    </cofactor>
    <text evidence="9">Binds 1 Mg(2+) ion per subunit.</text>
</comment>
<feature type="binding site" evidence="9">
    <location>
        <begin position="139"/>
        <end position="141"/>
    </location>
    <ligand>
        <name>2-[(2R,5Z)-2-carboxy-4-methylthiazol-5(2H)-ylidene]ethyl phosphate</name>
        <dbReference type="ChEBI" id="CHEBI:62899"/>
    </ligand>
</feature>
<dbReference type="GO" id="GO:0005737">
    <property type="term" value="C:cytoplasm"/>
    <property type="evidence" value="ECO:0007669"/>
    <property type="project" value="TreeGrafter"/>
</dbReference>
<keyword evidence="14" id="KW-1185">Reference proteome</keyword>
<name>K0DBE8_LEUCJ</name>
<evidence type="ECO:0000256" key="6">
    <source>
        <dbReference type="ARBA" id="ARBA00047334"/>
    </source>
</evidence>
<dbReference type="InterPro" id="IPR036206">
    <property type="entry name" value="ThiamineP_synth_sf"/>
</dbReference>
<protein>
    <recommendedName>
        <fullName evidence="9">Thiamine-phosphate synthase</fullName>
        <shortName evidence="9">TP synthase</shortName>
        <shortName evidence="9">TPS</shortName>
        <ecNumber evidence="9">2.5.1.3</ecNumber>
    </recommendedName>
    <alternativeName>
        <fullName evidence="9">Thiamine-phosphate pyrophosphorylase</fullName>
        <shortName evidence="9">TMP pyrophosphorylase</shortName>
        <shortName evidence="9">TMP-PPase</shortName>
    </alternativeName>
</protein>
<dbReference type="HAMAP" id="MF_00097">
    <property type="entry name" value="TMP_synthase"/>
    <property type="match status" value="1"/>
</dbReference>
<comment type="caution">
    <text evidence="9">Lacks conserved residue(s) required for the propagation of feature annotation.</text>
</comment>
<gene>
    <name evidence="9 13" type="primary">thiE</name>
    <name evidence="13" type="ordered locus">C270_06380</name>
</gene>
<dbReference type="GO" id="GO:0000287">
    <property type="term" value="F:magnesium ion binding"/>
    <property type="evidence" value="ECO:0007669"/>
    <property type="project" value="UniProtKB-UniRule"/>
</dbReference>
<feature type="binding site" evidence="9">
    <location>
        <position position="142"/>
    </location>
    <ligand>
        <name>4-amino-2-methyl-5-(diphosphooxymethyl)pyrimidine</name>
        <dbReference type="ChEBI" id="CHEBI:57841"/>
    </ligand>
</feature>
<dbReference type="GO" id="GO:0009228">
    <property type="term" value="P:thiamine biosynthetic process"/>
    <property type="evidence" value="ECO:0007669"/>
    <property type="project" value="UniProtKB-KW"/>
</dbReference>
<evidence type="ECO:0000256" key="2">
    <source>
        <dbReference type="ARBA" id="ARBA00022679"/>
    </source>
</evidence>
<feature type="binding site" evidence="9">
    <location>
        <position position="74"/>
    </location>
    <ligand>
        <name>4-amino-2-methyl-5-(diphosphooxymethyl)pyrimidine</name>
        <dbReference type="ChEBI" id="CHEBI:57841"/>
    </ligand>
</feature>
<evidence type="ECO:0000256" key="11">
    <source>
        <dbReference type="RuleBase" id="RU004253"/>
    </source>
</evidence>
<dbReference type="PANTHER" id="PTHR20857">
    <property type="entry name" value="THIAMINE-PHOSPHATE PYROPHOSPHORYLASE"/>
    <property type="match status" value="1"/>
</dbReference>
<comment type="catalytic activity">
    <reaction evidence="7 9 10">
        <text>2-(2-carboxy-4-methylthiazol-5-yl)ethyl phosphate + 4-amino-2-methyl-5-(diphosphooxymethyl)pyrimidine + 2 H(+) = thiamine phosphate + CO2 + diphosphate</text>
        <dbReference type="Rhea" id="RHEA:47848"/>
        <dbReference type="ChEBI" id="CHEBI:15378"/>
        <dbReference type="ChEBI" id="CHEBI:16526"/>
        <dbReference type="ChEBI" id="CHEBI:33019"/>
        <dbReference type="ChEBI" id="CHEBI:37575"/>
        <dbReference type="ChEBI" id="CHEBI:57841"/>
        <dbReference type="ChEBI" id="CHEBI:62890"/>
        <dbReference type="EC" id="2.5.1.3"/>
    </reaction>
</comment>
<dbReference type="PATRIC" id="fig|1229758.3.peg.1280"/>
<reference evidence="13 14" key="1">
    <citation type="journal article" date="2012" name="J. Bacteriol.">
        <title>Complete genome sequence of Leuconostoc carnosum strain JB16, isolated from Kimchi.</title>
        <authorList>
            <person name="Jung J.Y."/>
            <person name="Lee S.H."/>
            <person name="Jeon C.O."/>
        </authorList>
    </citation>
    <scope>NUCLEOTIDE SEQUENCE [LARGE SCALE GENOMIC DNA]</scope>
    <source>
        <strain evidence="13 14">JB16</strain>
    </source>
</reference>
<dbReference type="HOGENOM" id="CLU_018272_3_2_9"/>
<dbReference type="EC" id="2.5.1.3" evidence="9"/>
<evidence type="ECO:0000256" key="9">
    <source>
        <dbReference type="HAMAP-Rule" id="MF_00097"/>
    </source>
</evidence>
<keyword evidence="4 9" id="KW-0460">Magnesium</keyword>
<evidence type="ECO:0000256" key="5">
    <source>
        <dbReference type="ARBA" id="ARBA00022977"/>
    </source>
</evidence>
<comment type="catalytic activity">
    <reaction evidence="8 9 10">
        <text>2-[(2R,5Z)-2-carboxy-4-methylthiazol-5(2H)-ylidene]ethyl phosphate + 4-amino-2-methyl-5-(diphosphooxymethyl)pyrimidine + 2 H(+) = thiamine phosphate + CO2 + diphosphate</text>
        <dbReference type="Rhea" id="RHEA:47844"/>
        <dbReference type="ChEBI" id="CHEBI:15378"/>
        <dbReference type="ChEBI" id="CHEBI:16526"/>
        <dbReference type="ChEBI" id="CHEBI:33019"/>
        <dbReference type="ChEBI" id="CHEBI:37575"/>
        <dbReference type="ChEBI" id="CHEBI:57841"/>
        <dbReference type="ChEBI" id="CHEBI:62899"/>
        <dbReference type="EC" id="2.5.1.3"/>
    </reaction>
</comment>
<comment type="similarity">
    <text evidence="9 10">Belongs to the thiamine-phosphate synthase family.</text>
</comment>
<dbReference type="NCBIfam" id="TIGR00693">
    <property type="entry name" value="thiE"/>
    <property type="match status" value="1"/>
</dbReference>
<comment type="pathway">
    <text evidence="1 9 11">Cofactor biosynthesis; thiamine diphosphate biosynthesis; thiamine phosphate from 4-amino-2-methyl-5-diphosphomethylpyrimidine and 4-methyl-5-(2-phosphoethyl)-thiazole: step 1/1.</text>
</comment>